<evidence type="ECO:0000313" key="3">
    <source>
        <dbReference type="Proteomes" id="UP000254869"/>
    </source>
</evidence>
<dbReference type="Proteomes" id="UP000254869">
    <property type="component" value="Unassembled WGS sequence"/>
</dbReference>
<dbReference type="AlphaFoldDB" id="A0A370HSC8"/>
<keyword evidence="3" id="KW-1185">Reference proteome</keyword>
<evidence type="ECO:0000313" key="2">
    <source>
        <dbReference type="EMBL" id="RDI61443.1"/>
    </source>
</evidence>
<dbReference type="SUPFAM" id="SSF57997">
    <property type="entry name" value="Tropomyosin"/>
    <property type="match status" value="1"/>
</dbReference>
<dbReference type="Gene3D" id="1.10.287.620">
    <property type="entry name" value="Helix Hairpins"/>
    <property type="match status" value="1"/>
</dbReference>
<sequence>MIEDAGEKVVEQLQTEIVHNQCLSQYWTSAQAYIEISVAMVGEIVTLCNMKLEDIIRELYGTDPGEFVRARDAQVKDARAAGDKDLATAVAKLRRPTVAAWAVNLLAREAGEEVGVLMDLGAALRDAQRRLSADRLRTLTAQRQQAVNALSQRAGRLAAARGKPLGEAVLREVGQTLNAALADSAVAEQVRGGTLAAAASYEGFGPAGPALAAAPEPPEPAVAPEPPADRDVAARHELDEALNSLESARETTDSARADVARRDAELAELDARITALRADLERAEDQRRFAAAAERSAQEALHKAERQLDRIERWVAKARSRLPEGE</sequence>
<organism evidence="2 3">
    <name type="scientific">Nocardia pseudobrasiliensis</name>
    <dbReference type="NCBI Taxonomy" id="45979"/>
    <lineage>
        <taxon>Bacteria</taxon>
        <taxon>Bacillati</taxon>
        <taxon>Actinomycetota</taxon>
        <taxon>Actinomycetes</taxon>
        <taxon>Mycobacteriales</taxon>
        <taxon>Nocardiaceae</taxon>
        <taxon>Nocardia</taxon>
    </lineage>
</organism>
<gene>
    <name evidence="2" type="ORF">DFR76_114169</name>
</gene>
<name>A0A370HSC8_9NOCA</name>
<evidence type="ECO:0000256" key="1">
    <source>
        <dbReference type="SAM" id="Coils"/>
    </source>
</evidence>
<accession>A0A370HSC8</accession>
<proteinExistence type="predicted"/>
<keyword evidence="1" id="KW-0175">Coiled coil</keyword>
<reference evidence="2 3" key="1">
    <citation type="submission" date="2018-07" db="EMBL/GenBank/DDBJ databases">
        <title>Genomic Encyclopedia of Type Strains, Phase IV (KMG-IV): sequencing the most valuable type-strain genomes for metagenomic binning, comparative biology and taxonomic classification.</title>
        <authorList>
            <person name="Goeker M."/>
        </authorList>
    </citation>
    <scope>NUCLEOTIDE SEQUENCE [LARGE SCALE GENOMIC DNA]</scope>
    <source>
        <strain evidence="2 3">DSM 44290</strain>
    </source>
</reference>
<protein>
    <submittedName>
        <fullName evidence="2">Uncharacterized protein</fullName>
    </submittedName>
</protein>
<dbReference type="EMBL" id="QQBC01000014">
    <property type="protein sequence ID" value="RDI61443.1"/>
    <property type="molecule type" value="Genomic_DNA"/>
</dbReference>
<feature type="coiled-coil region" evidence="1">
    <location>
        <begin position="238"/>
        <end position="321"/>
    </location>
</feature>
<comment type="caution">
    <text evidence="2">The sequence shown here is derived from an EMBL/GenBank/DDBJ whole genome shotgun (WGS) entry which is preliminary data.</text>
</comment>
<dbReference type="STRING" id="1210086.GCA_001613105_07055"/>